<keyword evidence="2" id="KW-1185">Reference proteome</keyword>
<gene>
    <name evidence="1" type="ORF">M8445_07115</name>
</gene>
<evidence type="ECO:0000313" key="1">
    <source>
        <dbReference type="EMBL" id="WDA59964.1"/>
    </source>
</evidence>
<evidence type="ECO:0008006" key="3">
    <source>
        <dbReference type="Google" id="ProtNLM"/>
    </source>
</evidence>
<dbReference type="RefSeq" id="WP_273990665.1">
    <property type="nucleotide sequence ID" value="NZ_BAABQT010000009.1"/>
</dbReference>
<proteinExistence type="predicted"/>
<accession>A0ABY7V5V8</accession>
<organism evidence="1 2">
    <name type="scientific">Deinococcus aquaticus</name>
    <dbReference type="NCBI Taxonomy" id="328692"/>
    <lineage>
        <taxon>Bacteria</taxon>
        <taxon>Thermotogati</taxon>
        <taxon>Deinococcota</taxon>
        <taxon>Deinococci</taxon>
        <taxon>Deinococcales</taxon>
        <taxon>Deinococcaceae</taxon>
        <taxon>Deinococcus</taxon>
    </lineage>
</organism>
<name>A0ABY7V5V8_9DEIO</name>
<dbReference type="EMBL" id="CP115165">
    <property type="protein sequence ID" value="WDA59964.1"/>
    <property type="molecule type" value="Genomic_DNA"/>
</dbReference>
<dbReference type="Proteomes" id="UP001217044">
    <property type="component" value="Chromosome"/>
</dbReference>
<reference evidence="1 2" key="1">
    <citation type="submission" date="2022-12" db="EMBL/GenBank/DDBJ databases">
        <title>Genome Sequence of Deinococcus aquaticus Type Strain PB314.</title>
        <authorList>
            <person name="Albert C."/>
            <person name="Hill J."/>
            <person name="Boren L."/>
            <person name="Scholz-Ng S."/>
            <person name="Fatema N."/>
            <person name="Grosso R."/>
            <person name="Soboslay E."/>
            <person name="Tuohy J."/>
        </authorList>
    </citation>
    <scope>NUCLEOTIDE SEQUENCE [LARGE SCALE GENOMIC DNA]</scope>
    <source>
        <strain evidence="1 2">PB-314</strain>
    </source>
</reference>
<protein>
    <recommendedName>
        <fullName evidence="3">DUF262 domain-containing protein</fullName>
    </recommendedName>
</protein>
<evidence type="ECO:0000313" key="2">
    <source>
        <dbReference type="Proteomes" id="UP001217044"/>
    </source>
</evidence>
<sequence length="401" mass="45296">MEKNRDGGINPENRIILHDNRTDCYSIAIVLRIGDYLDVIEHAYKHRGGILLQRDALKTKTALQIRSRMVEDIISGAVLPPIVIGMLYKDIDFDKNSDDASIEVAAKLLTASSDINLSIIDGMQRTTALKEAATIDTSVKDKFVRIEIWFAKSVNSLLYRMLILNTGQIPWNLRRQFEVIYNPVINEIASTVEGIEIFSSDDGRRRSTGGQYQSDDLIELFLVFGSRKEDVDSKEKLTDEFVKLDFINATGDFNLSSKFHVVLSSLVKIDKAFSTLTDPDTDNKRFSKGKDLFKSQTACVGFVNAAAIFCIGRPGADRDIEEQNQRIKQLTTIVDRLVNKFCSMSSEGKRDFLDLERLSQLLEKKTGKVGDFERTFFTKAFTALFDSDGELSDMTPCWRAY</sequence>